<accession>A0AA39YA53</accession>
<evidence type="ECO:0000313" key="2">
    <source>
        <dbReference type="Proteomes" id="UP001174936"/>
    </source>
</evidence>
<reference evidence="1" key="1">
    <citation type="submission" date="2023-06" db="EMBL/GenBank/DDBJ databases">
        <title>Genome-scale phylogeny and comparative genomics of the fungal order Sordariales.</title>
        <authorList>
            <consortium name="Lawrence Berkeley National Laboratory"/>
            <person name="Hensen N."/>
            <person name="Bonometti L."/>
            <person name="Westerberg I."/>
            <person name="Brannstrom I.O."/>
            <person name="Guillou S."/>
            <person name="Cros-Aarteil S."/>
            <person name="Calhoun S."/>
            <person name="Haridas S."/>
            <person name="Kuo A."/>
            <person name="Mondo S."/>
            <person name="Pangilinan J."/>
            <person name="Riley R."/>
            <person name="Labutti K."/>
            <person name="Andreopoulos B."/>
            <person name="Lipzen A."/>
            <person name="Chen C."/>
            <person name="Yanf M."/>
            <person name="Daum C."/>
            <person name="Ng V."/>
            <person name="Clum A."/>
            <person name="Steindorff A."/>
            <person name="Ohm R."/>
            <person name="Martin F."/>
            <person name="Silar P."/>
            <person name="Natvig D."/>
            <person name="Lalanne C."/>
            <person name="Gautier V."/>
            <person name="Ament-Velasquez S.L."/>
            <person name="Kruys A."/>
            <person name="Hutchinson M.I."/>
            <person name="Powell A.J."/>
            <person name="Barry K."/>
            <person name="Miller A.N."/>
            <person name="Grigoriev I.V."/>
            <person name="Debuchy R."/>
            <person name="Gladieux P."/>
            <person name="Thoren M.H."/>
            <person name="Johannesson H."/>
        </authorList>
    </citation>
    <scope>NUCLEOTIDE SEQUENCE</scope>
    <source>
        <strain evidence="1">SMH2532-1</strain>
    </source>
</reference>
<dbReference type="Proteomes" id="UP001174936">
    <property type="component" value="Unassembled WGS sequence"/>
</dbReference>
<comment type="caution">
    <text evidence="1">The sequence shown here is derived from an EMBL/GenBank/DDBJ whole genome shotgun (WGS) entry which is preliminary data.</text>
</comment>
<name>A0AA39YA53_9PEZI</name>
<sequence>MARHFLTILTISAVGVADVTLTFTKTWYFLMPPYICRNPRPDCNIQGTKLVWRFSRTPQSQGAAKQPPLSQ</sequence>
<proteinExistence type="predicted"/>
<organism evidence="1 2">
    <name type="scientific">Cercophora newfieldiana</name>
    <dbReference type="NCBI Taxonomy" id="92897"/>
    <lineage>
        <taxon>Eukaryota</taxon>
        <taxon>Fungi</taxon>
        <taxon>Dikarya</taxon>
        <taxon>Ascomycota</taxon>
        <taxon>Pezizomycotina</taxon>
        <taxon>Sordariomycetes</taxon>
        <taxon>Sordariomycetidae</taxon>
        <taxon>Sordariales</taxon>
        <taxon>Lasiosphaeriaceae</taxon>
        <taxon>Cercophora</taxon>
    </lineage>
</organism>
<evidence type="ECO:0000313" key="1">
    <source>
        <dbReference type="EMBL" id="KAK0648549.1"/>
    </source>
</evidence>
<dbReference type="EMBL" id="JAULSV010000003">
    <property type="protein sequence ID" value="KAK0648549.1"/>
    <property type="molecule type" value="Genomic_DNA"/>
</dbReference>
<dbReference type="AlphaFoldDB" id="A0AA39YA53"/>
<protein>
    <submittedName>
        <fullName evidence="1">Uncharacterized protein</fullName>
    </submittedName>
</protein>
<gene>
    <name evidence="1" type="ORF">B0T16DRAFT_408394</name>
</gene>
<keyword evidence="2" id="KW-1185">Reference proteome</keyword>